<accession>A0ABV4NT36</accession>
<feature type="domain" description="Winged helix-turn helix" evidence="3">
    <location>
        <begin position="100"/>
        <end position="156"/>
    </location>
</feature>
<dbReference type="RefSeq" id="WP_371845080.1">
    <property type="nucleotide sequence ID" value="NZ_JBGMEL010000051.1"/>
</dbReference>
<dbReference type="InterPro" id="IPR047655">
    <property type="entry name" value="Transpos_IS630-like"/>
</dbReference>
<dbReference type="NCBIfam" id="NF033545">
    <property type="entry name" value="transpos_IS630"/>
    <property type="match status" value="1"/>
</dbReference>
<dbReference type="SUPFAM" id="SSF46689">
    <property type="entry name" value="Homeodomain-like"/>
    <property type="match status" value="1"/>
</dbReference>
<dbReference type="InterPro" id="IPR009057">
    <property type="entry name" value="Homeodomain-like_sf"/>
</dbReference>
<sequence>MDIIDARKLPASAQEEKRRTAVKLWKKSESIAEIARTLDVSSRAVQNWINAYKAGGFKALSAKKRGHPEGMNRRLTAEQEKNLQKQITDEQPDQLKLSYVLWTRKAVMELIERECGIKMPIRTVGDYLKRWGFTPQKPARRAYEQNPKAVKKWMEEDYPGIKQRAKQEGAEIYWGDETGIRSDCQHERGYAPKGKTPIVKLNAKRCSLNMISAITNQGTVRFQIYEGSMNADRLIDFLKRLIKTAGRKVFLILDNLRVHHARVVKAWLKEHDDEIEIFYLPSYSPELNPDEYLNCDLKGGVHSGIPARSKKKLKSKVLSHMRMLQKKPARVAS</sequence>
<dbReference type="Pfam" id="PF13358">
    <property type="entry name" value="DDE_3"/>
    <property type="match status" value="1"/>
</dbReference>
<dbReference type="InterPro" id="IPR025959">
    <property type="entry name" value="Winged_HTH_dom"/>
</dbReference>
<evidence type="ECO:0000259" key="1">
    <source>
        <dbReference type="Pfam" id="PF13358"/>
    </source>
</evidence>
<reference evidence="4 5" key="1">
    <citation type="submission" date="2024-08" db="EMBL/GenBank/DDBJ databases">
        <authorList>
            <person name="Ishaq N."/>
        </authorList>
    </citation>
    <scope>NUCLEOTIDE SEQUENCE [LARGE SCALE GENOMIC DNA]</scope>
    <source>
        <strain evidence="4 5">JCM 30400</strain>
    </source>
</reference>
<feature type="domain" description="Insertion element IS150 protein InsJ-like helix-turn-helix" evidence="2">
    <location>
        <begin position="17"/>
        <end position="66"/>
    </location>
</feature>
<gene>
    <name evidence="4" type="ORF">ACCI51_19400</name>
</gene>
<evidence type="ECO:0000259" key="3">
    <source>
        <dbReference type="Pfam" id="PF13592"/>
    </source>
</evidence>
<name>A0ABV4NT36_9GAMM</name>
<feature type="domain" description="Tc1-like transposase DDE" evidence="1">
    <location>
        <begin position="172"/>
        <end position="314"/>
    </location>
</feature>
<keyword evidence="5" id="KW-1185">Reference proteome</keyword>
<dbReference type="Pfam" id="PF13518">
    <property type="entry name" value="HTH_28"/>
    <property type="match status" value="1"/>
</dbReference>
<dbReference type="InterPro" id="IPR036388">
    <property type="entry name" value="WH-like_DNA-bd_sf"/>
</dbReference>
<evidence type="ECO:0000313" key="5">
    <source>
        <dbReference type="Proteomes" id="UP001569414"/>
    </source>
</evidence>
<comment type="caution">
    <text evidence="4">The sequence shown here is derived from an EMBL/GenBank/DDBJ whole genome shotgun (WGS) entry which is preliminary data.</text>
</comment>
<organism evidence="4 5">
    <name type="scientific">Microbulbifer echini</name>
    <dbReference type="NCBI Taxonomy" id="1529067"/>
    <lineage>
        <taxon>Bacteria</taxon>
        <taxon>Pseudomonadati</taxon>
        <taxon>Pseudomonadota</taxon>
        <taxon>Gammaproteobacteria</taxon>
        <taxon>Cellvibrionales</taxon>
        <taxon>Microbulbiferaceae</taxon>
        <taxon>Microbulbifer</taxon>
    </lineage>
</organism>
<dbReference type="InterPro" id="IPR036397">
    <property type="entry name" value="RNaseH_sf"/>
</dbReference>
<dbReference type="Gene3D" id="1.10.10.10">
    <property type="entry name" value="Winged helix-like DNA-binding domain superfamily/Winged helix DNA-binding domain"/>
    <property type="match status" value="1"/>
</dbReference>
<evidence type="ECO:0000313" key="4">
    <source>
        <dbReference type="EMBL" id="MFA0792699.1"/>
    </source>
</evidence>
<feature type="non-terminal residue" evidence="4">
    <location>
        <position position="333"/>
    </location>
</feature>
<dbReference type="Proteomes" id="UP001569414">
    <property type="component" value="Unassembled WGS sequence"/>
</dbReference>
<dbReference type="PANTHER" id="PTHR46564">
    <property type="entry name" value="TRANSPOSASE"/>
    <property type="match status" value="1"/>
</dbReference>
<dbReference type="InterPro" id="IPR038717">
    <property type="entry name" value="Tc1-like_DDE_dom"/>
</dbReference>
<dbReference type="EMBL" id="JBGMEL010000051">
    <property type="protein sequence ID" value="MFA0792699.1"/>
    <property type="molecule type" value="Genomic_DNA"/>
</dbReference>
<dbReference type="Pfam" id="PF13592">
    <property type="entry name" value="HTH_33"/>
    <property type="match status" value="1"/>
</dbReference>
<dbReference type="Gene3D" id="3.30.420.10">
    <property type="entry name" value="Ribonuclease H-like superfamily/Ribonuclease H"/>
    <property type="match status" value="1"/>
</dbReference>
<protein>
    <submittedName>
        <fullName evidence="4">IS630 family transposase</fullName>
    </submittedName>
</protein>
<evidence type="ECO:0000259" key="2">
    <source>
        <dbReference type="Pfam" id="PF13518"/>
    </source>
</evidence>
<dbReference type="PANTHER" id="PTHR46564:SF1">
    <property type="entry name" value="TRANSPOSASE"/>
    <property type="match status" value="1"/>
</dbReference>
<dbReference type="InterPro" id="IPR055247">
    <property type="entry name" value="InsJ-like_HTH"/>
</dbReference>
<proteinExistence type="predicted"/>